<evidence type="ECO:0000256" key="2">
    <source>
        <dbReference type="ARBA" id="ARBA00009533"/>
    </source>
</evidence>
<keyword evidence="4 6" id="KW-0663">Pyridoxal phosphate</keyword>
<keyword evidence="9" id="KW-1185">Reference proteome</keyword>
<evidence type="ECO:0000256" key="4">
    <source>
        <dbReference type="ARBA" id="ARBA00022898"/>
    </source>
</evidence>
<dbReference type="InterPro" id="IPR015424">
    <property type="entry name" value="PyrdxlP-dep_Trfase"/>
</dbReference>
<comment type="cofactor">
    <cofactor evidence="1 6 7">
        <name>pyridoxal 5'-phosphate</name>
        <dbReference type="ChEBI" id="CHEBI:597326"/>
    </cofactor>
</comment>
<proteinExistence type="inferred from homology"/>
<dbReference type="Pfam" id="PF00282">
    <property type="entry name" value="Pyridoxal_deC"/>
    <property type="match status" value="1"/>
</dbReference>
<evidence type="ECO:0000256" key="7">
    <source>
        <dbReference type="RuleBase" id="RU000382"/>
    </source>
</evidence>
<dbReference type="InterPro" id="IPR021115">
    <property type="entry name" value="Pyridoxal-P_BS"/>
</dbReference>
<dbReference type="GO" id="GO:0019752">
    <property type="term" value="P:carboxylic acid metabolic process"/>
    <property type="evidence" value="ECO:0007669"/>
    <property type="project" value="InterPro"/>
</dbReference>
<dbReference type="InterPro" id="IPR002129">
    <property type="entry name" value="PyrdxlP-dep_de-COase"/>
</dbReference>
<dbReference type="Gene3D" id="3.90.1150.10">
    <property type="entry name" value="Aspartate Aminotransferase, domain 1"/>
    <property type="match status" value="1"/>
</dbReference>
<dbReference type="AlphaFoldDB" id="A0A5N6KZ49"/>
<keyword evidence="3" id="KW-0210">Decarboxylase</keyword>
<dbReference type="GO" id="GO:0006520">
    <property type="term" value="P:amino acid metabolic process"/>
    <property type="evidence" value="ECO:0007669"/>
    <property type="project" value="InterPro"/>
</dbReference>
<dbReference type="OrthoDB" id="639767at2759"/>
<dbReference type="InterPro" id="IPR010977">
    <property type="entry name" value="Aromatic_deC"/>
</dbReference>
<evidence type="ECO:0008006" key="10">
    <source>
        <dbReference type="Google" id="ProtNLM"/>
    </source>
</evidence>
<evidence type="ECO:0000256" key="3">
    <source>
        <dbReference type="ARBA" id="ARBA00022793"/>
    </source>
</evidence>
<dbReference type="GO" id="GO:0016831">
    <property type="term" value="F:carboxy-lyase activity"/>
    <property type="evidence" value="ECO:0007669"/>
    <property type="project" value="UniProtKB-KW"/>
</dbReference>
<dbReference type="GO" id="GO:0030170">
    <property type="term" value="F:pyridoxal phosphate binding"/>
    <property type="evidence" value="ECO:0007669"/>
    <property type="project" value="InterPro"/>
</dbReference>
<dbReference type="InterPro" id="IPR015422">
    <property type="entry name" value="PyrdxlP-dep_Trfase_small"/>
</dbReference>
<evidence type="ECO:0000256" key="6">
    <source>
        <dbReference type="PIRSR" id="PIRSR602129-50"/>
    </source>
</evidence>
<dbReference type="SUPFAM" id="SSF53383">
    <property type="entry name" value="PLP-dependent transferases"/>
    <property type="match status" value="1"/>
</dbReference>
<dbReference type="Gene3D" id="1.20.1340.10">
    <property type="entry name" value="dopa decarboxylase, N-terminal domain"/>
    <property type="match status" value="1"/>
</dbReference>
<comment type="similarity">
    <text evidence="2 7">Belongs to the group II decarboxylase family.</text>
</comment>
<accession>A0A5N6KZ49</accession>
<organism evidence="8 9">
    <name type="scientific">Carpinus fangiana</name>
    <dbReference type="NCBI Taxonomy" id="176857"/>
    <lineage>
        <taxon>Eukaryota</taxon>
        <taxon>Viridiplantae</taxon>
        <taxon>Streptophyta</taxon>
        <taxon>Embryophyta</taxon>
        <taxon>Tracheophyta</taxon>
        <taxon>Spermatophyta</taxon>
        <taxon>Magnoliopsida</taxon>
        <taxon>eudicotyledons</taxon>
        <taxon>Gunneridae</taxon>
        <taxon>Pentapetalae</taxon>
        <taxon>rosids</taxon>
        <taxon>fabids</taxon>
        <taxon>Fagales</taxon>
        <taxon>Betulaceae</taxon>
        <taxon>Carpinus</taxon>
    </lineage>
</organism>
<evidence type="ECO:0000256" key="5">
    <source>
        <dbReference type="ARBA" id="ARBA00023239"/>
    </source>
</evidence>
<evidence type="ECO:0000313" key="8">
    <source>
        <dbReference type="EMBL" id="KAB8360946.1"/>
    </source>
</evidence>
<evidence type="ECO:0000256" key="1">
    <source>
        <dbReference type="ARBA" id="ARBA00001933"/>
    </source>
</evidence>
<dbReference type="PANTHER" id="PTHR11999">
    <property type="entry name" value="GROUP II PYRIDOXAL-5-PHOSPHATE DECARBOXYLASE"/>
    <property type="match status" value="1"/>
</dbReference>
<dbReference type="PANTHER" id="PTHR11999:SF70">
    <property type="entry name" value="MIP05841P"/>
    <property type="match status" value="1"/>
</dbReference>
<dbReference type="PROSITE" id="PS00392">
    <property type="entry name" value="DDC_GAD_HDC_YDC"/>
    <property type="match status" value="1"/>
</dbReference>
<feature type="modified residue" description="N6-(pyridoxal phosphate)lysine" evidence="6">
    <location>
        <position position="299"/>
    </location>
</feature>
<dbReference type="Proteomes" id="UP000327013">
    <property type="component" value="Unassembled WGS sequence"/>
</dbReference>
<protein>
    <recommendedName>
        <fullName evidence="10">Aromatic-L-amino-acid decarboxylase</fullName>
    </recommendedName>
</protein>
<evidence type="ECO:0000313" key="9">
    <source>
        <dbReference type="Proteomes" id="UP000327013"/>
    </source>
</evidence>
<sequence length="512" mass="55982">MPNVRVVPNVKPGFLAPQLPAEAPQHPEDWSVILKDVRDKIMPGLTNWQSPNFLAFFPAGVTYPSILGEIFSAAFNAPAFNWLCSPVCTEMETVVLDQLAKSLGLPEEFLSSGEGGGVIQGSASEAIVVAMVAARERSVNSLLAKEGLLPVSPDDSEEIILKREDRTMEIRSKLVALGSSQSHSSTQKAAMVLGVRYRTIQVGHDTGCALTAEQLSAAVAKYESQGLVPFYVTATIGTTSTCAVDDLAGITEYKRSHEMLWVHIDAAYAGAALICPELRGQCQAQYLKHVDSFDVNMHKWLLVNFDASCMYVRRRADLIDALSISPSYLLNPAGLSGLVKDYRDWQIPLGRRFRSLKIWFVLRSYGIQGMQDMVREHIRIGEVFGELCRSQRAREAGIVVVAGPVFALNVFRILPQPVAGNAEVPSVTPVANDFTNQVYEAINDKGDIYLTHSLIDGIDCIRVVGANPNTQEKYLRRAFDIIVETTEEIRGANHAIGTNGHLINGTEALTPA</sequence>
<dbReference type="InterPro" id="IPR015421">
    <property type="entry name" value="PyrdxlP-dep_Trfase_major"/>
</dbReference>
<comment type="caution">
    <text evidence="8">The sequence shown here is derived from an EMBL/GenBank/DDBJ whole genome shotgun (WGS) entry which is preliminary data.</text>
</comment>
<keyword evidence="5 7" id="KW-0456">Lyase</keyword>
<dbReference type="GO" id="GO:0005737">
    <property type="term" value="C:cytoplasm"/>
    <property type="evidence" value="ECO:0007669"/>
    <property type="project" value="TreeGrafter"/>
</dbReference>
<dbReference type="PRINTS" id="PR00800">
    <property type="entry name" value="YHDCRBOXLASE"/>
</dbReference>
<gene>
    <name evidence="8" type="ORF">FH972_024678</name>
</gene>
<reference evidence="8 9" key="1">
    <citation type="submission" date="2019-06" db="EMBL/GenBank/DDBJ databases">
        <title>A chromosomal-level reference genome of Carpinus fangiana (Coryloideae, Betulaceae).</title>
        <authorList>
            <person name="Yang X."/>
            <person name="Wang Z."/>
            <person name="Zhang L."/>
            <person name="Hao G."/>
            <person name="Liu J."/>
            <person name="Yang Y."/>
        </authorList>
    </citation>
    <scope>NUCLEOTIDE SEQUENCE [LARGE SCALE GENOMIC DNA]</scope>
    <source>
        <strain evidence="8">Cfa_2016G</strain>
        <tissue evidence="8">Leaf</tissue>
    </source>
</reference>
<dbReference type="Gene3D" id="3.40.640.10">
    <property type="entry name" value="Type I PLP-dependent aspartate aminotransferase-like (Major domain)"/>
    <property type="match status" value="1"/>
</dbReference>
<name>A0A5N6KZ49_9ROSI</name>
<dbReference type="EMBL" id="VIBQ01000017">
    <property type="protein sequence ID" value="KAB8360946.1"/>
    <property type="molecule type" value="Genomic_DNA"/>
</dbReference>